<dbReference type="EMBL" id="BART01007870">
    <property type="protein sequence ID" value="GAG64943.1"/>
    <property type="molecule type" value="Genomic_DNA"/>
</dbReference>
<dbReference type="PROSITE" id="PS50943">
    <property type="entry name" value="HTH_CROC1"/>
    <property type="match status" value="1"/>
</dbReference>
<sequence>MEINKKRIRYELKQKGWTVRQLADKIGMSFQNIYLILTTKVTKFSTVEKIAKALGVDAKDLIS</sequence>
<proteinExistence type="predicted"/>
<comment type="caution">
    <text evidence="2">The sequence shown here is derived from an EMBL/GenBank/DDBJ whole genome shotgun (WGS) entry which is preliminary data.</text>
</comment>
<feature type="domain" description="HTH cro/C1-type" evidence="1">
    <location>
        <begin position="8"/>
        <end position="61"/>
    </location>
</feature>
<dbReference type="GO" id="GO:0003677">
    <property type="term" value="F:DNA binding"/>
    <property type="evidence" value="ECO:0007669"/>
    <property type="project" value="InterPro"/>
</dbReference>
<accession>X0ZWT6</accession>
<dbReference type="CDD" id="cd00093">
    <property type="entry name" value="HTH_XRE"/>
    <property type="match status" value="1"/>
</dbReference>
<protein>
    <recommendedName>
        <fullName evidence="1">HTH cro/C1-type domain-containing protein</fullName>
    </recommendedName>
</protein>
<dbReference type="SUPFAM" id="SSF47413">
    <property type="entry name" value="lambda repressor-like DNA-binding domains"/>
    <property type="match status" value="1"/>
</dbReference>
<name>X0ZWT6_9ZZZZ</name>
<evidence type="ECO:0000313" key="2">
    <source>
        <dbReference type="EMBL" id="GAG64943.1"/>
    </source>
</evidence>
<organism evidence="2">
    <name type="scientific">marine sediment metagenome</name>
    <dbReference type="NCBI Taxonomy" id="412755"/>
    <lineage>
        <taxon>unclassified sequences</taxon>
        <taxon>metagenomes</taxon>
        <taxon>ecological metagenomes</taxon>
    </lineage>
</organism>
<dbReference type="InterPro" id="IPR001387">
    <property type="entry name" value="Cro/C1-type_HTH"/>
</dbReference>
<gene>
    <name evidence="2" type="ORF">S01H4_17824</name>
</gene>
<dbReference type="AlphaFoldDB" id="X0ZWT6"/>
<dbReference type="Pfam" id="PF13443">
    <property type="entry name" value="HTH_26"/>
    <property type="match status" value="1"/>
</dbReference>
<reference evidence="2" key="1">
    <citation type="journal article" date="2014" name="Front. Microbiol.">
        <title>High frequency of phylogenetically diverse reductive dehalogenase-homologous genes in deep subseafloor sedimentary metagenomes.</title>
        <authorList>
            <person name="Kawai M."/>
            <person name="Futagami T."/>
            <person name="Toyoda A."/>
            <person name="Takaki Y."/>
            <person name="Nishi S."/>
            <person name="Hori S."/>
            <person name="Arai W."/>
            <person name="Tsubouchi T."/>
            <person name="Morono Y."/>
            <person name="Uchiyama I."/>
            <person name="Ito T."/>
            <person name="Fujiyama A."/>
            <person name="Inagaki F."/>
            <person name="Takami H."/>
        </authorList>
    </citation>
    <scope>NUCLEOTIDE SEQUENCE</scope>
    <source>
        <strain evidence="2">Expedition CK06-06</strain>
    </source>
</reference>
<dbReference type="InterPro" id="IPR010982">
    <property type="entry name" value="Lambda_DNA-bd_dom_sf"/>
</dbReference>
<dbReference type="Gene3D" id="1.10.260.40">
    <property type="entry name" value="lambda repressor-like DNA-binding domains"/>
    <property type="match status" value="1"/>
</dbReference>
<dbReference type="SMART" id="SM00530">
    <property type="entry name" value="HTH_XRE"/>
    <property type="match status" value="1"/>
</dbReference>
<evidence type="ECO:0000259" key="1">
    <source>
        <dbReference type="PROSITE" id="PS50943"/>
    </source>
</evidence>